<evidence type="ECO:0000313" key="3">
    <source>
        <dbReference type="EMBL" id="RNA15038.1"/>
    </source>
</evidence>
<proteinExistence type="predicted"/>
<keyword evidence="2" id="KW-1133">Transmembrane helix</keyword>
<dbReference type="Proteomes" id="UP000276133">
    <property type="component" value="Unassembled WGS sequence"/>
</dbReference>
<dbReference type="EMBL" id="REGN01005052">
    <property type="protein sequence ID" value="RNA15038.1"/>
    <property type="molecule type" value="Genomic_DNA"/>
</dbReference>
<protein>
    <submittedName>
        <fullName evidence="3">Uncharacterized protein</fullName>
    </submittedName>
</protein>
<keyword evidence="2" id="KW-0812">Transmembrane</keyword>
<feature type="region of interest" description="Disordered" evidence="1">
    <location>
        <begin position="1"/>
        <end position="20"/>
    </location>
</feature>
<comment type="caution">
    <text evidence="3">The sequence shown here is derived from an EMBL/GenBank/DDBJ whole genome shotgun (WGS) entry which is preliminary data.</text>
</comment>
<keyword evidence="4" id="KW-1185">Reference proteome</keyword>
<name>A0A3M7QVN2_BRAPC</name>
<evidence type="ECO:0000256" key="2">
    <source>
        <dbReference type="SAM" id="Phobius"/>
    </source>
</evidence>
<feature type="transmembrane region" description="Helical" evidence="2">
    <location>
        <begin position="74"/>
        <end position="96"/>
    </location>
</feature>
<organism evidence="3 4">
    <name type="scientific">Brachionus plicatilis</name>
    <name type="common">Marine rotifer</name>
    <name type="synonym">Brachionus muelleri</name>
    <dbReference type="NCBI Taxonomy" id="10195"/>
    <lineage>
        <taxon>Eukaryota</taxon>
        <taxon>Metazoa</taxon>
        <taxon>Spiralia</taxon>
        <taxon>Gnathifera</taxon>
        <taxon>Rotifera</taxon>
        <taxon>Eurotatoria</taxon>
        <taxon>Monogononta</taxon>
        <taxon>Pseudotrocha</taxon>
        <taxon>Ploima</taxon>
        <taxon>Brachionidae</taxon>
        <taxon>Brachionus</taxon>
    </lineage>
</organism>
<evidence type="ECO:0000313" key="4">
    <source>
        <dbReference type="Proteomes" id="UP000276133"/>
    </source>
</evidence>
<dbReference type="AlphaFoldDB" id="A0A3M7QVN2"/>
<feature type="transmembrane region" description="Helical" evidence="2">
    <location>
        <begin position="103"/>
        <end position="123"/>
    </location>
</feature>
<evidence type="ECO:0000256" key="1">
    <source>
        <dbReference type="SAM" id="MobiDB-lite"/>
    </source>
</evidence>
<reference evidence="3 4" key="1">
    <citation type="journal article" date="2018" name="Sci. Rep.">
        <title>Genomic signatures of local adaptation to the degree of environmental predictability in rotifers.</title>
        <authorList>
            <person name="Franch-Gras L."/>
            <person name="Hahn C."/>
            <person name="Garcia-Roger E.M."/>
            <person name="Carmona M.J."/>
            <person name="Serra M."/>
            <person name="Gomez A."/>
        </authorList>
    </citation>
    <scope>NUCLEOTIDE SEQUENCE [LARGE SCALE GENOMIC DNA]</scope>
    <source>
        <strain evidence="3">HYR1</strain>
    </source>
</reference>
<gene>
    <name evidence="3" type="ORF">BpHYR1_017347</name>
</gene>
<keyword evidence="2" id="KW-0472">Membrane</keyword>
<accession>A0A3M7QVN2</accession>
<sequence length="172" mass="18995">MNAFEKNPVGAESGASQPPEFSYQNQLVTKRQNIEIRLQNLGRPYLLAHSVIVFVFAFVTFIGMVVYLSEYGLFVFSLFILTGLYVSAGVSTIMLAFKRTYNILIFALVSNSLSLMGSILSFITPNIVASLVASILIIFPLAAFVIIVYTKVLSDRIQSLQGFMDPANYSSI</sequence>
<feature type="transmembrane region" description="Helical" evidence="2">
    <location>
        <begin position="129"/>
        <end position="149"/>
    </location>
</feature>
<feature type="transmembrane region" description="Helical" evidence="2">
    <location>
        <begin position="46"/>
        <end position="68"/>
    </location>
</feature>